<dbReference type="STRING" id="1081109.A0A168BGI3"/>
<protein>
    <submittedName>
        <fullName evidence="2">TAP42-like protein</fullName>
    </submittedName>
</protein>
<feature type="region of interest" description="Disordered" evidence="1">
    <location>
        <begin position="243"/>
        <end position="303"/>
    </location>
</feature>
<name>A0A168BGI3_9HYPO</name>
<feature type="compositionally biased region" description="Polar residues" evidence="1">
    <location>
        <begin position="254"/>
        <end position="263"/>
    </location>
</feature>
<dbReference type="PANTHER" id="PTHR10933">
    <property type="entry name" value="IMMUNOGLOBULIN-BINDING PROTEIN 1"/>
    <property type="match status" value="1"/>
</dbReference>
<dbReference type="GO" id="GO:0035303">
    <property type="term" value="P:regulation of dephosphorylation"/>
    <property type="evidence" value="ECO:0007669"/>
    <property type="project" value="TreeGrafter"/>
</dbReference>
<dbReference type="AlphaFoldDB" id="A0A168BGI3"/>
<proteinExistence type="predicted"/>
<gene>
    <name evidence="2" type="ORF">AAL_04507</name>
</gene>
<evidence type="ECO:0000313" key="2">
    <source>
        <dbReference type="EMBL" id="KZZ95276.1"/>
    </source>
</evidence>
<dbReference type="Proteomes" id="UP000078544">
    <property type="component" value="Unassembled WGS sequence"/>
</dbReference>
<dbReference type="GO" id="GO:0051721">
    <property type="term" value="F:protein phosphatase 2A binding"/>
    <property type="evidence" value="ECO:0007669"/>
    <property type="project" value="TreeGrafter"/>
</dbReference>
<dbReference type="EMBL" id="AZGY01000009">
    <property type="protein sequence ID" value="KZZ95276.1"/>
    <property type="molecule type" value="Genomic_DNA"/>
</dbReference>
<dbReference type="GO" id="GO:0005829">
    <property type="term" value="C:cytosol"/>
    <property type="evidence" value="ECO:0007669"/>
    <property type="project" value="TreeGrafter"/>
</dbReference>
<dbReference type="OrthoDB" id="10261753at2759"/>
<sequence>MAPSRESSTQPPQSLRKALHLAESRRAALEQSSPDATSPSYAAEIQSLLAQFTALLDQMRSLALFSPNETLEDVPTSSLPYMSIHHSIAEVVQRTPFTGPSERGPVLRAARDAYERFLALLESYGLVEGPYARLLERYRDDPDKFSLLLAAAGGGQTDRRAAKVASYQAEKALREKLAFLRSNPAYRDAGEEEDDDEGGGGGGGGDEEVVREVYLSDLAYRLHKTFDALDSLNKEEEILAMAPAAAAAAPPPSSTSRPPNSQAQRRERDADEEDVSATRLDQPLRSTRHHHPGGPLLSRQGKPLQPFTLVGSRAEIARGVFRPGHNLPTMSIDEYLAEEKRQGNILQGGTDPPRQVLDEDDMAAVDRETYKAREWDDYKDDHRRGAGNTLNMG</sequence>
<dbReference type="InterPro" id="IPR007304">
    <property type="entry name" value="TAP46-like"/>
</dbReference>
<dbReference type="PANTHER" id="PTHR10933:SF9">
    <property type="entry name" value="IMMUNOGLOBULIN-BINDING PROTEIN 1"/>
    <property type="match status" value="1"/>
</dbReference>
<keyword evidence="3" id="KW-1185">Reference proteome</keyword>
<organism evidence="2 3">
    <name type="scientific">Moelleriella libera RCEF 2490</name>
    <dbReference type="NCBI Taxonomy" id="1081109"/>
    <lineage>
        <taxon>Eukaryota</taxon>
        <taxon>Fungi</taxon>
        <taxon>Dikarya</taxon>
        <taxon>Ascomycota</taxon>
        <taxon>Pezizomycotina</taxon>
        <taxon>Sordariomycetes</taxon>
        <taxon>Hypocreomycetidae</taxon>
        <taxon>Hypocreales</taxon>
        <taxon>Clavicipitaceae</taxon>
        <taxon>Moelleriella</taxon>
    </lineage>
</organism>
<evidence type="ECO:0000313" key="3">
    <source>
        <dbReference type="Proteomes" id="UP000078544"/>
    </source>
</evidence>
<dbReference type="GO" id="GO:0009966">
    <property type="term" value="P:regulation of signal transduction"/>
    <property type="evidence" value="ECO:0007669"/>
    <property type="project" value="InterPro"/>
</dbReference>
<feature type="region of interest" description="Disordered" evidence="1">
    <location>
        <begin position="184"/>
        <end position="207"/>
    </location>
</feature>
<reference evidence="2 3" key="1">
    <citation type="journal article" date="2016" name="Genome Biol. Evol.">
        <title>Divergent and convergent evolution of fungal pathogenicity.</title>
        <authorList>
            <person name="Shang Y."/>
            <person name="Xiao G."/>
            <person name="Zheng P."/>
            <person name="Cen K."/>
            <person name="Zhan S."/>
            <person name="Wang C."/>
        </authorList>
    </citation>
    <scope>NUCLEOTIDE SEQUENCE [LARGE SCALE GENOMIC DNA]</scope>
    <source>
        <strain evidence="2 3">RCEF 2490</strain>
    </source>
</reference>
<feature type="compositionally biased region" description="Polar residues" evidence="1">
    <location>
        <begin position="1"/>
        <end position="13"/>
    </location>
</feature>
<dbReference type="Gene3D" id="1.25.40.540">
    <property type="entry name" value="TAP42-like family"/>
    <property type="match status" value="1"/>
</dbReference>
<dbReference type="Pfam" id="PF04177">
    <property type="entry name" value="TAP42"/>
    <property type="match status" value="1"/>
</dbReference>
<evidence type="ECO:0000256" key="1">
    <source>
        <dbReference type="SAM" id="MobiDB-lite"/>
    </source>
</evidence>
<dbReference type="InterPro" id="IPR038511">
    <property type="entry name" value="TAP42/TAP46-like_sf"/>
</dbReference>
<comment type="caution">
    <text evidence="2">The sequence shown here is derived from an EMBL/GenBank/DDBJ whole genome shotgun (WGS) entry which is preliminary data.</text>
</comment>
<feature type="region of interest" description="Disordered" evidence="1">
    <location>
        <begin position="1"/>
        <end position="38"/>
    </location>
</feature>
<accession>A0A168BGI3</accession>